<evidence type="ECO:0000256" key="5">
    <source>
        <dbReference type="ARBA" id="ARBA00023136"/>
    </source>
</evidence>
<dbReference type="OrthoDB" id="3176438at2"/>
<feature type="transmembrane region" description="Helical" evidence="6">
    <location>
        <begin position="101"/>
        <end position="125"/>
    </location>
</feature>
<name>A0A0C1M638_9LACO</name>
<keyword evidence="8" id="KW-1185">Reference proteome</keyword>
<feature type="transmembrane region" description="Helical" evidence="6">
    <location>
        <begin position="41"/>
        <end position="59"/>
    </location>
</feature>
<keyword evidence="2" id="KW-1003">Cell membrane</keyword>
<reference evidence="7 8" key="1">
    <citation type="submission" date="2014-06" db="EMBL/GenBank/DDBJ databases">
        <title>Functional and comparative genomic analyses of the Drosophila gut microbiota identify candidate symbiosis factors.</title>
        <authorList>
            <person name="Newell P.D."/>
            <person name="Chaston J.M."/>
            <person name="Douglas A.E."/>
        </authorList>
    </citation>
    <scope>NUCLEOTIDE SEQUENCE [LARGE SCALE GENOMIC DNA]</scope>
    <source>
        <strain evidence="7 8">DmCS_002</strain>
    </source>
</reference>
<keyword evidence="4 6" id="KW-1133">Transmembrane helix</keyword>
<keyword evidence="3 6" id="KW-0812">Transmembrane</keyword>
<keyword evidence="5 6" id="KW-0472">Membrane</keyword>
<evidence type="ECO:0000313" key="8">
    <source>
        <dbReference type="Proteomes" id="UP000031397"/>
    </source>
</evidence>
<dbReference type="AlphaFoldDB" id="A0A0C1M638"/>
<evidence type="ECO:0000256" key="6">
    <source>
        <dbReference type="SAM" id="Phobius"/>
    </source>
</evidence>
<protein>
    <submittedName>
        <fullName evidence="7">Antiholin-like protein LrgA</fullName>
    </submittedName>
</protein>
<dbReference type="Proteomes" id="UP000031397">
    <property type="component" value="Unassembled WGS sequence"/>
</dbReference>
<feature type="transmembrane region" description="Helical" evidence="6">
    <location>
        <begin position="12"/>
        <end position="35"/>
    </location>
</feature>
<evidence type="ECO:0000256" key="1">
    <source>
        <dbReference type="ARBA" id="ARBA00004651"/>
    </source>
</evidence>
<proteinExistence type="predicted"/>
<dbReference type="InterPro" id="IPR005538">
    <property type="entry name" value="LrgA/CidA"/>
</dbReference>
<comment type="caution">
    <text evidence="7">The sequence shown here is derived from an EMBL/GenBank/DDBJ whole genome shotgun (WGS) entry which is preliminary data.</text>
</comment>
<organism evidence="7 8">
    <name type="scientific">Fructilactobacillus fructivorans</name>
    <dbReference type="NCBI Taxonomy" id="1614"/>
    <lineage>
        <taxon>Bacteria</taxon>
        <taxon>Bacillati</taxon>
        <taxon>Bacillota</taxon>
        <taxon>Bacilli</taxon>
        <taxon>Lactobacillales</taxon>
        <taxon>Lactobacillaceae</taxon>
        <taxon>Fructilactobacillus</taxon>
    </lineage>
</organism>
<evidence type="ECO:0000256" key="4">
    <source>
        <dbReference type="ARBA" id="ARBA00022989"/>
    </source>
</evidence>
<sequence length="140" mass="15302">MNNKKETTKEAAPLLTQLGIFGVILFVSSLISALFPANFPVPTPVIGLVILYLLLTFKIIKPEQVEKVGSFFIGILGFLFVPSGIQLAASLDIMKHSGVKLVIMIIISTVVMLVSVALVATFLIWARNKIFGKKEDLDKE</sequence>
<dbReference type="EMBL" id="JOJZ01000019">
    <property type="protein sequence ID" value="KID41684.1"/>
    <property type="molecule type" value="Genomic_DNA"/>
</dbReference>
<dbReference type="PANTHER" id="PTHR33931">
    <property type="entry name" value="HOLIN-LIKE PROTEIN CIDA-RELATED"/>
    <property type="match status" value="1"/>
</dbReference>
<evidence type="ECO:0000313" key="7">
    <source>
        <dbReference type="EMBL" id="KID41684.1"/>
    </source>
</evidence>
<evidence type="ECO:0000256" key="3">
    <source>
        <dbReference type="ARBA" id="ARBA00022692"/>
    </source>
</evidence>
<accession>A0A0C1M638</accession>
<dbReference type="RefSeq" id="WP_039144512.1">
    <property type="nucleotide sequence ID" value="NZ_JOJZ01000019.1"/>
</dbReference>
<dbReference type="GeneID" id="74913591"/>
<dbReference type="PANTHER" id="PTHR33931:SF4">
    <property type="entry name" value="ANTIHOLIN-LIKE PROTEIN LRGA"/>
    <property type="match status" value="1"/>
</dbReference>
<dbReference type="GO" id="GO:0005886">
    <property type="term" value="C:plasma membrane"/>
    <property type="evidence" value="ECO:0007669"/>
    <property type="project" value="UniProtKB-SubCell"/>
</dbReference>
<comment type="subcellular location">
    <subcellularLocation>
        <location evidence="1">Cell membrane</location>
        <topology evidence="1">Multi-pass membrane protein</topology>
    </subcellularLocation>
</comment>
<gene>
    <name evidence="7" type="ORF">LfDm3_0926</name>
</gene>
<dbReference type="Pfam" id="PF03788">
    <property type="entry name" value="LrgA"/>
    <property type="match status" value="1"/>
</dbReference>
<dbReference type="PATRIC" id="fig|1614.7.peg.881"/>
<evidence type="ECO:0000256" key="2">
    <source>
        <dbReference type="ARBA" id="ARBA00022475"/>
    </source>
</evidence>
<feature type="transmembrane region" description="Helical" evidence="6">
    <location>
        <begin position="71"/>
        <end position="89"/>
    </location>
</feature>